<dbReference type="RefSeq" id="WP_264882482.1">
    <property type="nucleotide sequence ID" value="NZ_JAPDOB010000002.1"/>
</dbReference>
<evidence type="ECO:0000256" key="1">
    <source>
        <dbReference type="ARBA" id="ARBA00007261"/>
    </source>
</evidence>
<dbReference type="Pfam" id="PF05193">
    <property type="entry name" value="Peptidase_M16_C"/>
    <property type="match status" value="2"/>
</dbReference>
<keyword evidence="3" id="KW-0732">Signal</keyword>
<feature type="signal peptide" evidence="3">
    <location>
        <begin position="1"/>
        <end position="22"/>
    </location>
</feature>
<evidence type="ECO:0000256" key="3">
    <source>
        <dbReference type="SAM" id="SignalP"/>
    </source>
</evidence>
<evidence type="ECO:0000259" key="4">
    <source>
        <dbReference type="Pfam" id="PF00675"/>
    </source>
</evidence>
<dbReference type="Pfam" id="PF00675">
    <property type="entry name" value="Peptidase_M16"/>
    <property type="match status" value="2"/>
</dbReference>
<dbReference type="PANTHER" id="PTHR11851">
    <property type="entry name" value="METALLOPROTEASE"/>
    <property type="match status" value="1"/>
</dbReference>
<proteinExistence type="inferred from homology"/>
<dbReference type="Gene3D" id="3.30.830.10">
    <property type="entry name" value="Metalloenzyme, LuxS/M16 peptidase-like"/>
    <property type="match status" value="4"/>
</dbReference>
<gene>
    <name evidence="6" type="ORF">OMW55_08840</name>
</gene>
<evidence type="ECO:0000259" key="5">
    <source>
        <dbReference type="Pfam" id="PF05193"/>
    </source>
</evidence>
<dbReference type="SUPFAM" id="SSF63411">
    <property type="entry name" value="LuxS/MPP-like metallohydrolase"/>
    <property type="match status" value="4"/>
</dbReference>
<evidence type="ECO:0000256" key="2">
    <source>
        <dbReference type="ARBA" id="ARBA00023049"/>
    </source>
</evidence>
<feature type="domain" description="Peptidase M16 C-terminal" evidence="5">
    <location>
        <begin position="669"/>
        <end position="841"/>
    </location>
</feature>
<feature type="domain" description="Peptidase M16 N-terminal" evidence="4">
    <location>
        <begin position="49"/>
        <end position="168"/>
    </location>
</feature>
<dbReference type="InterPro" id="IPR050361">
    <property type="entry name" value="MPP/UQCRC_Complex"/>
</dbReference>
<comment type="caution">
    <text evidence="6">The sequence shown here is derived from an EMBL/GenBank/DDBJ whole genome shotgun (WGS) entry which is preliminary data.</text>
</comment>
<evidence type="ECO:0000313" key="6">
    <source>
        <dbReference type="EMBL" id="MCW3797909.1"/>
    </source>
</evidence>
<evidence type="ECO:0000313" key="7">
    <source>
        <dbReference type="Proteomes" id="UP001526246"/>
    </source>
</evidence>
<name>A0ABT3JFY1_9SPHN</name>
<sequence length="945" mass="99759">MPRPTRLLLAALLAATPLSATLAQPAATSAIPPLAYTERTLPNGLKVYAMRDTSSPNVSVQVWYDVGSKDDPRGRSGFAHLFEHLMFKATRNMPAETVDRLTEDVGGFNNASTWDDFTNYYETVPANHLQRLLWAEAERMGSLVVDNANFLPERDVVKEELRTGLARPYGRLFSHYVPMVSYQRHPYARPGIGSIEELDAATIDDVRAFHATYYRPDNAVLVVSGNFDPAQLNGWVDSYFAPIKRPATRIPRVTAAEPARTAARTYTVTEPNTPLPAVVMSFLVPPSRSPDSAPLEVLQTILASGDSSRLDEALIRTRLATDADIYAEEKQSTGLFAPYAILAGGKTVAEVEAVLRRELARLAREPVTAAELTEARNELTTAALKERETVDGKAVALARGVLIDNDPRAADERLAAIARVSAADVQRVAAKYLDANRAVTIRYLPAPKGTTVSGGDKIALAPTVVTTPLAAPKGIKLVQEASAAERVQPPAPAAPVDVAVPQPVTARLANGLTVITVPRSNLPLVSATLLSTEGAASDPANQAGLHNLAATLLTKGTKTRSATQIAAAVEALGGQLGSAAGTEGMTLDVTVPTPQLSAALAIMADAAVNSTFSAEELERARGQAIDETTVALQSPGPLSRLAADRALFGTHPYGSPATGTPESLKVIDRTAVVAAASSALRPDRSVLVLAGDITPNRARQLAETAFREWQVAGGPTPPPVTPSLTGTAPLRGKIVVVDMPGSAQAAVAVTRETIARSDPRYYSTLVANAVLGGGYSSRLNREIRIKRGLSYGASSGLSAARQTGDITAAVQTKNQSAAEVLGLILAEMRRLGTEPIPAAEMGTRQANIAGGFGRQLETVEGLGGIVATYVQSGVDPSEIGRFMSSVRAITPAQASEAARGLLTDQGATTVIVGDAKLFTDDLRKRFGDVTVIPLADLKLDSPSLR</sequence>
<feature type="domain" description="Peptidase M16 C-terminal" evidence="5">
    <location>
        <begin position="201"/>
        <end position="379"/>
    </location>
</feature>
<accession>A0ABT3JFY1</accession>
<reference evidence="6 7" key="1">
    <citation type="submission" date="2022-10" db="EMBL/GenBank/DDBJ databases">
        <title>Sphingomonas sp.</title>
        <authorList>
            <person name="Jin C."/>
        </authorList>
    </citation>
    <scope>NUCLEOTIDE SEQUENCE [LARGE SCALE GENOMIC DNA]</scope>
    <source>
        <strain evidence="6 7">BN140010</strain>
    </source>
</reference>
<keyword evidence="2" id="KW-0378">Hydrolase</keyword>
<dbReference type="PANTHER" id="PTHR11851:SF49">
    <property type="entry name" value="MITOCHONDRIAL-PROCESSING PEPTIDASE SUBUNIT ALPHA"/>
    <property type="match status" value="1"/>
</dbReference>
<feature type="chain" id="PRO_5046075072" evidence="3">
    <location>
        <begin position="23"/>
        <end position="945"/>
    </location>
</feature>
<dbReference type="InterPro" id="IPR011765">
    <property type="entry name" value="Pept_M16_N"/>
</dbReference>
<dbReference type="InterPro" id="IPR011249">
    <property type="entry name" value="Metalloenz_LuxS/M16"/>
</dbReference>
<keyword evidence="2" id="KW-0645">Protease</keyword>
<dbReference type="EMBL" id="JAPDOB010000002">
    <property type="protein sequence ID" value="MCW3797909.1"/>
    <property type="molecule type" value="Genomic_DNA"/>
</dbReference>
<feature type="domain" description="Peptidase M16 N-terminal" evidence="4">
    <location>
        <begin position="525"/>
        <end position="641"/>
    </location>
</feature>
<organism evidence="6 7">
    <name type="scientific">Sphingomonas arvum</name>
    <dbReference type="NCBI Taxonomy" id="2992113"/>
    <lineage>
        <taxon>Bacteria</taxon>
        <taxon>Pseudomonadati</taxon>
        <taxon>Pseudomonadota</taxon>
        <taxon>Alphaproteobacteria</taxon>
        <taxon>Sphingomonadales</taxon>
        <taxon>Sphingomonadaceae</taxon>
        <taxon>Sphingomonas</taxon>
    </lineage>
</organism>
<dbReference type="InterPro" id="IPR007863">
    <property type="entry name" value="Peptidase_M16_C"/>
</dbReference>
<protein>
    <submittedName>
        <fullName evidence="6">Insulinase family protein</fullName>
    </submittedName>
</protein>
<dbReference type="Proteomes" id="UP001526246">
    <property type="component" value="Unassembled WGS sequence"/>
</dbReference>
<keyword evidence="7" id="KW-1185">Reference proteome</keyword>
<comment type="similarity">
    <text evidence="1">Belongs to the peptidase M16 family.</text>
</comment>
<keyword evidence="2" id="KW-0482">Metalloprotease</keyword>